<comment type="similarity">
    <text evidence="1">Belongs to the helicase family.</text>
</comment>
<keyword evidence="1" id="KW-0547">Nucleotide-binding</keyword>
<dbReference type="Gene3D" id="3.40.50.300">
    <property type="entry name" value="P-loop containing nucleotide triphosphate hydrolases"/>
    <property type="match status" value="1"/>
</dbReference>
<dbReference type="GO" id="GO:0006310">
    <property type="term" value="P:DNA recombination"/>
    <property type="evidence" value="ECO:0007669"/>
    <property type="project" value="UniProtKB-KW"/>
</dbReference>
<evidence type="ECO:0000313" key="4">
    <source>
        <dbReference type="RefSeq" id="XP_022725071.1"/>
    </source>
</evidence>
<evidence type="ECO:0000313" key="3">
    <source>
        <dbReference type="Proteomes" id="UP000515121"/>
    </source>
</evidence>
<dbReference type="OrthoDB" id="2439059at2759"/>
<keyword evidence="1" id="KW-0378">Hydrolase</keyword>
<keyword evidence="1" id="KW-0067">ATP-binding</keyword>
<dbReference type="GO" id="GO:0006281">
    <property type="term" value="P:DNA repair"/>
    <property type="evidence" value="ECO:0007669"/>
    <property type="project" value="UniProtKB-KW"/>
</dbReference>
<name>A0A6P5XB85_DURZI</name>
<keyword evidence="1" id="KW-0347">Helicase</keyword>
<dbReference type="InterPro" id="IPR010285">
    <property type="entry name" value="DNA_helicase_pif1-like_DEAD"/>
</dbReference>
<sequence length="357" mass="41317">MSPPVINLQLHLPNQQVVYYWENQNLQNVLYWDHVSRTMLTEYFETCANESNARKYLYREFPEHYVWNRQNQIWTKRQNKTVIGRINSANPKEGERFYLRLLLNHVRGPTSFKDLLTIAGICYLSFKEATEKRGLLESDESITECLIEATTYQMPKALRKLFAIILYHCEPTNKDTMMGHLILYKWNIVWGTKQFVIMIYLLYILIRWKANDQIVQIIEEESIQIHPEDHDAETKLYPEQEKAFIIIMEGINSRRSGAFFIDGPGGTGKTFLYQALLAQVRSRHMIALATATSGVAAATLPGGRTAHSRFVLPLNPNETDFCGFSKQDGTAELKRRASLIIWDEAPMAKRFAIETVD</sequence>
<gene>
    <name evidence="4" type="primary">LOC111281663</name>
</gene>
<dbReference type="GO" id="GO:0016787">
    <property type="term" value="F:hydrolase activity"/>
    <property type="evidence" value="ECO:0007669"/>
    <property type="project" value="UniProtKB-KW"/>
</dbReference>
<comment type="catalytic activity">
    <reaction evidence="1">
        <text>ATP + H2O = ADP + phosphate + H(+)</text>
        <dbReference type="Rhea" id="RHEA:13065"/>
        <dbReference type="ChEBI" id="CHEBI:15377"/>
        <dbReference type="ChEBI" id="CHEBI:15378"/>
        <dbReference type="ChEBI" id="CHEBI:30616"/>
        <dbReference type="ChEBI" id="CHEBI:43474"/>
        <dbReference type="ChEBI" id="CHEBI:456216"/>
        <dbReference type="EC" id="5.6.2.3"/>
    </reaction>
</comment>
<dbReference type="AlphaFoldDB" id="A0A6P5XB85"/>
<proteinExistence type="inferred from homology"/>
<dbReference type="PANTHER" id="PTHR10492">
    <property type="match status" value="1"/>
</dbReference>
<dbReference type="GeneID" id="111281663"/>
<dbReference type="GO" id="GO:0000723">
    <property type="term" value="P:telomere maintenance"/>
    <property type="evidence" value="ECO:0007669"/>
    <property type="project" value="InterPro"/>
</dbReference>
<keyword evidence="1" id="KW-0227">DNA damage</keyword>
<dbReference type="EC" id="5.6.2.3" evidence="1"/>
<evidence type="ECO:0000259" key="2">
    <source>
        <dbReference type="Pfam" id="PF05970"/>
    </source>
</evidence>
<reference evidence="4" key="1">
    <citation type="submission" date="2025-08" db="UniProtKB">
        <authorList>
            <consortium name="RefSeq"/>
        </authorList>
    </citation>
    <scope>IDENTIFICATION</scope>
    <source>
        <tissue evidence="4">Fruit stalk</tissue>
    </source>
</reference>
<dbReference type="RefSeq" id="XP_022725071.1">
    <property type="nucleotide sequence ID" value="XM_022869336.1"/>
</dbReference>
<keyword evidence="1" id="KW-0233">DNA recombination</keyword>
<dbReference type="Pfam" id="PF05970">
    <property type="entry name" value="PIF1"/>
    <property type="match status" value="1"/>
</dbReference>
<feature type="domain" description="DNA helicase Pif1-like DEAD-box helicase" evidence="2">
    <location>
        <begin position="236"/>
        <end position="357"/>
    </location>
</feature>
<dbReference type="GO" id="GO:0043139">
    <property type="term" value="F:5'-3' DNA helicase activity"/>
    <property type="evidence" value="ECO:0007669"/>
    <property type="project" value="UniProtKB-EC"/>
</dbReference>
<dbReference type="KEGG" id="dzi:111281663"/>
<keyword evidence="3" id="KW-1185">Reference proteome</keyword>
<dbReference type="Proteomes" id="UP000515121">
    <property type="component" value="Unplaced"/>
</dbReference>
<dbReference type="InterPro" id="IPR027417">
    <property type="entry name" value="P-loop_NTPase"/>
</dbReference>
<dbReference type="PANTHER" id="PTHR10492:SF94">
    <property type="entry name" value="ATP-DEPENDENT DNA HELICASE"/>
    <property type="match status" value="1"/>
</dbReference>
<keyword evidence="1" id="KW-0234">DNA repair</keyword>
<organism evidence="3 4">
    <name type="scientific">Durio zibethinus</name>
    <name type="common">Durian</name>
    <dbReference type="NCBI Taxonomy" id="66656"/>
    <lineage>
        <taxon>Eukaryota</taxon>
        <taxon>Viridiplantae</taxon>
        <taxon>Streptophyta</taxon>
        <taxon>Embryophyta</taxon>
        <taxon>Tracheophyta</taxon>
        <taxon>Spermatophyta</taxon>
        <taxon>Magnoliopsida</taxon>
        <taxon>eudicotyledons</taxon>
        <taxon>Gunneridae</taxon>
        <taxon>Pentapetalae</taxon>
        <taxon>rosids</taxon>
        <taxon>malvids</taxon>
        <taxon>Malvales</taxon>
        <taxon>Malvaceae</taxon>
        <taxon>Helicteroideae</taxon>
        <taxon>Durio</taxon>
    </lineage>
</organism>
<dbReference type="GO" id="GO:0005524">
    <property type="term" value="F:ATP binding"/>
    <property type="evidence" value="ECO:0007669"/>
    <property type="project" value="UniProtKB-KW"/>
</dbReference>
<dbReference type="SUPFAM" id="SSF52540">
    <property type="entry name" value="P-loop containing nucleoside triphosphate hydrolases"/>
    <property type="match status" value="1"/>
</dbReference>
<accession>A0A6P5XB85</accession>
<protein>
    <recommendedName>
        <fullName evidence="1">ATP-dependent DNA helicase</fullName>
        <ecNumber evidence="1">5.6.2.3</ecNumber>
    </recommendedName>
</protein>
<evidence type="ECO:0000256" key="1">
    <source>
        <dbReference type="RuleBase" id="RU363044"/>
    </source>
</evidence>
<comment type="cofactor">
    <cofactor evidence="1">
        <name>Mg(2+)</name>
        <dbReference type="ChEBI" id="CHEBI:18420"/>
    </cofactor>
</comment>